<evidence type="ECO:0000256" key="3">
    <source>
        <dbReference type="ARBA" id="ARBA00023136"/>
    </source>
</evidence>
<dbReference type="InterPro" id="IPR015631">
    <property type="entry name" value="CD2/SLAM_rcpt"/>
</dbReference>
<dbReference type="KEGG" id="elk:111138821"/>
<evidence type="ECO:0000256" key="1">
    <source>
        <dbReference type="ARBA" id="ARBA00004370"/>
    </source>
</evidence>
<dbReference type="OrthoDB" id="9835793at2759"/>
<evidence type="ECO:0000259" key="7">
    <source>
        <dbReference type="PROSITE" id="PS50835"/>
    </source>
</evidence>
<evidence type="ECO:0000256" key="4">
    <source>
        <dbReference type="ARBA" id="ARBA00023180"/>
    </source>
</evidence>
<evidence type="ECO:0000313" key="9">
    <source>
        <dbReference type="RefSeq" id="XP_022346431.1"/>
    </source>
</evidence>
<dbReference type="GO" id="GO:0016020">
    <property type="term" value="C:membrane"/>
    <property type="evidence" value="ECO:0007669"/>
    <property type="project" value="UniProtKB-SubCell"/>
</dbReference>
<dbReference type="PROSITE" id="PS50835">
    <property type="entry name" value="IG_LIKE"/>
    <property type="match status" value="1"/>
</dbReference>
<dbReference type="STRING" id="391180.A0A2Y9IDI1"/>
<keyword evidence="6" id="KW-0812">Transmembrane</keyword>
<dbReference type="Proteomes" id="UP000248482">
    <property type="component" value="Unplaced"/>
</dbReference>
<feature type="region of interest" description="Disordered" evidence="5">
    <location>
        <begin position="279"/>
        <end position="335"/>
    </location>
</feature>
<keyword evidence="6" id="KW-1133">Transmembrane helix</keyword>
<dbReference type="InterPro" id="IPR013783">
    <property type="entry name" value="Ig-like_fold"/>
</dbReference>
<dbReference type="PANTHER" id="PTHR12080">
    <property type="entry name" value="SIGNALING LYMPHOCYTIC ACTIVATION MOLECULE"/>
    <property type="match status" value="1"/>
</dbReference>
<keyword evidence="2" id="KW-0732">Signal</keyword>
<reference evidence="9" key="1">
    <citation type="submission" date="2025-08" db="UniProtKB">
        <authorList>
            <consortium name="RefSeq"/>
        </authorList>
    </citation>
    <scope>IDENTIFICATION</scope>
    <source>
        <tissue evidence="9">Blood</tissue>
    </source>
</reference>
<keyword evidence="4" id="KW-0325">Glycoprotein</keyword>
<sequence>MFSVSYALGVCSAVTQSPGAPGSGVDDSGIFVTLKGTQGDSALFPVIRKPELPPEFELEKMSWGVVSRSNYIVMLHVFPGRDVPEWVNFQDKFEKRVHVFNTTTLRIDNLTLEDSGLYWARVSLTGGIEYDEDFHLMVYEPVPLPQIQATVLSLTPGGCNVTVECNITGTRKDVTVYWESEGLPRELEQRLAPGPSPNPWSLAVNLPLSRPSPSLTCVVSNQGDQKTVILDLRDVCGHDLHGPSLVALLRDILGTIVVTLMILEAGLYLWMRCGKKKLESGKGAGSQEEPRDPDGGIHYADQTQQGSGDPRDKKGTGSMNAGNLEPIRTVAPTSF</sequence>
<evidence type="ECO:0000313" key="8">
    <source>
        <dbReference type="Proteomes" id="UP000248482"/>
    </source>
</evidence>
<evidence type="ECO:0000256" key="6">
    <source>
        <dbReference type="SAM" id="Phobius"/>
    </source>
</evidence>
<dbReference type="AlphaFoldDB" id="A0A2Y9IDI1"/>
<feature type="domain" description="Ig-like" evidence="7">
    <location>
        <begin position="145"/>
        <end position="229"/>
    </location>
</feature>
<keyword evidence="3 6" id="KW-0472">Membrane</keyword>
<dbReference type="SUPFAM" id="SSF48726">
    <property type="entry name" value="Immunoglobulin"/>
    <property type="match status" value="2"/>
</dbReference>
<keyword evidence="8" id="KW-1185">Reference proteome</keyword>
<organism evidence="8 9">
    <name type="scientific">Enhydra lutris kenyoni</name>
    <name type="common">northern sea otter</name>
    <dbReference type="NCBI Taxonomy" id="391180"/>
    <lineage>
        <taxon>Eukaryota</taxon>
        <taxon>Metazoa</taxon>
        <taxon>Chordata</taxon>
        <taxon>Craniata</taxon>
        <taxon>Vertebrata</taxon>
        <taxon>Euteleostomi</taxon>
        <taxon>Mammalia</taxon>
        <taxon>Eutheria</taxon>
        <taxon>Laurasiatheria</taxon>
        <taxon>Carnivora</taxon>
        <taxon>Caniformia</taxon>
        <taxon>Musteloidea</taxon>
        <taxon>Mustelidae</taxon>
        <taxon>Lutrinae</taxon>
        <taxon>Enhydra</taxon>
    </lineage>
</organism>
<dbReference type="RefSeq" id="XP_022346431.1">
    <property type="nucleotide sequence ID" value="XM_022490723.1"/>
</dbReference>
<comment type="subcellular location">
    <subcellularLocation>
        <location evidence="1">Membrane</location>
    </subcellularLocation>
</comment>
<dbReference type="Gene3D" id="2.60.40.10">
    <property type="entry name" value="Immunoglobulins"/>
    <property type="match status" value="2"/>
</dbReference>
<name>A0A2Y9IDI1_ENHLU</name>
<evidence type="ECO:0000256" key="5">
    <source>
        <dbReference type="SAM" id="MobiDB-lite"/>
    </source>
</evidence>
<protein>
    <submittedName>
        <fullName evidence="9">SLAM family member 9-like</fullName>
    </submittedName>
</protein>
<feature type="transmembrane region" description="Helical" evidence="6">
    <location>
        <begin position="252"/>
        <end position="270"/>
    </location>
</feature>
<dbReference type="PANTHER" id="PTHR12080:SF110">
    <property type="entry name" value="IG-LIKE DOMAIN-CONTAINING PROTEIN"/>
    <property type="match status" value="1"/>
</dbReference>
<proteinExistence type="predicted"/>
<dbReference type="InterPro" id="IPR007110">
    <property type="entry name" value="Ig-like_dom"/>
</dbReference>
<dbReference type="InterPro" id="IPR036179">
    <property type="entry name" value="Ig-like_dom_sf"/>
</dbReference>
<evidence type="ECO:0000256" key="2">
    <source>
        <dbReference type="ARBA" id="ARBA00022729"/>
    </source>
</evidence>
<accession>A0A2Y9IDI1</accession>
<gene>
    <name evidence="9" type="primary">LOC111138821</name>
</gene>
<dbReference type="GeneID" id="111138821"/>